<sequence length="85" mass="9674">MNIRTVHQCPTNVTENYLSPARMFNNSILPEGLNINNSNAMSVDCGKTPWLLDKLVSANIFLPFLHLQETGVIRGIYFFIVFIME</sequence>
<proteinExistence type="predicted"/>
<dbReference type="Proteomes" id="UP001054945">
    <property type="component" value="Unassembled WGS sequence"/>
</dbReference>
<evidence type="ECO:0000313" key="2">
    <source>
        <dbReference type="Proteomes" id="UP001054945"/>
    </source>
</evidence>
<accession>A0AAV4XDN1</accession>
<protein>
    <submittedName>
        <fullName evidence="1">Uncharacterized protein</fullName>
    </submittedName>
</protein>
<organism evidence="1 2">
    <name type="scientific">Caerostris extrusa</name>
    <name type="common">Bark spider</name>
    <name type="synonym">Caerostris bankana</name>
    <dbReference type="NCBI Taxonomy" id="172846"/>
    <lineage>
        <taxon>Eukaryota</taxon>
        <taxon>Metazoa</taxon>
        <taxon>Ecdysozoa</taxon>
        <taxon>Arthropoda</taxon>
        <taxon>Chelicerata</taxon>
        <taxon>Arachnida</taxon>
        <taxon>Araneae</taxon>
        <taxon>Araneomorphae</taxon>
        <taxon>Entelegynae</taxon>
        <taxon>Araneoidea</taxon>
        <taxon>Araneidae</taxon>
        <taxon>Caerostris</taxon>
    </lineage>
</organism>
<name>A0AAV4XDN1_CAEEX</name>
<reference evidence="1 2" key="1">
    <citation type="submission" date="2021-06" db="EMBL/GenBank/DDBJ databases">
        <title>Caerostris extrusa draft genome.</title>
        <authorList>
            <person name="Kono N."/>
            <person name="Arakawa K."/>
        </authorList>
    </citation>
    <scope>NUCLEOTIDE SEQUENCE [LARGE SCALE GENOMIC DNA]</scope>
</reference>
<dbReference type="EMBL" id="BPLR01017492">
    <property type="protein sequence ID" value="GIY92071.1"/>
    <property type="molecule type" value="Genomic_DNA"/>
</dbReference>
<dbReference type="AlphaFoldDB" id="A0AAV4XDN1"/>
<gene>
    <name evidence="1" type="ORF">CEXT_726621</name>
</gene>
<evidence type="ECO:0000313" key="1">
    <source>
        <dbReference type="EMBL" id="GIY92071.1"/>
    </source>
</evidence>
<comment type="caution">
    <text evidence="1">The sequence shown here is derived from an EMBL/GenBank/DDBJ whole genome shotgun (WGS) entry which is preliminary data.</text>
</comment>
<keyword evidence="2" id="KW-1185">Reference proteome</keyword>